<reference evidence="2 3" key="1">
    <citation type="submission" date="2018-05" db="EMBL/GenBank/DDBJ databases">
        <title>Genomic analysis of Gracilibacillus dipsosauri DD1 reveals novel features of a salt-tolerant amylase.</title>
        <authorList>
            <person name="Deutch C.E."/>
            <person name="Yang S."/>
        </authorList>
    </citation>
    <scope>NUCLEOTIDE SEQUENCE [LARGE SCALE GENOMIC DNA]</scope>
    <source>
        <strain evidence="2 3">DD1</strain>
    </source>
</reference>
<evidence type="ECO:0000256" key="1">
    <source>
        <dbReference type="SAM" id="MobiDB-lite"/>
    </source>
</evidence>
<dbReference type="EMBL" id="QGTD01000013">
    <property type="protein sequence ID" value="PWU67645.1"/>
    <property type="molecule type" value="Genomic_DNA"/>
</dbReference>
<name>A0A317KW45_9BACI</name>
<dbReference type="Proteomes" id="UP000245624">
    <property type="component" value="Unassembled WGS sequence"/>
</dbReference>
<gene>
    <name evidence="2" type="ORF">DLJ74_14405</name>
</gene>
<feature type="region of interest" description="Disordered" evidence="1">
    <location>
        <begin position="12"/>
        <end position="67"/>
    </location>
</feature>
<evidence type="ECO:0000313" key="3">
    <source>
        <dbReference type="Proteomes" id="UP000245624"/>
    </source>
</evidence>
<sequence length="67" mass="8177">MFKKFMRKISHEMKKYGSSSKRHRYQRYSSSKRKHRYYGSSSGRRHHHPYSGSHRYKRRGFFGSSSS</sequence>
<keyword evidence="3" id="KW-1185">Reference proteome</keyword>
<organism evidence="2 3">
    <name type="scientific">Gracilibacillus dipsosauri</name>
    <dbReference type="NCBI Taxonomy" id="178340"/>
    <lineage>
        <taxon>Bacteria</taxon>
        <taxon>Bacillati</taxon>
        <taxon>Bacillota</taxon>
        <taxon>Bacilli</taxon>
        <taxon>Bacillales</taxon>
        <taxon>Bacillaceae</taxon>
        <taxon>Gracilibacillus</taxon>
    </lineage>
</organism>
<comment type="caution">
    <text evidence="2">The sequence shown here is derived from an EMBL/GenBank/DDBJ whole genome shotgun (WGS) entry which is preliminary data.</text>
</comment>
<proteinExistence type="predicted"/>
<evidence type="ECO:0000313" key="2">
    <source>
        <dbReference type="EMBL" id="PWU67645.1"/>
    </source>
</evidence>
<protein>
    <submittedName>
        <fullName evidence="2">Uncharacterized protein</fullName>
    </submittedName>
</protein>
<accession>A0A317KW45</accession>
<dbReference type="AlphaFoldDB" id="A0A317KW45"/>
<feature type="compositionally biased region" description="Basic residues" evidence="1">
    <location>
        <begin position="20"/>
        <end position="60"/>
    </location>
</feature>